<dbReference type="Proteomes" id="UP001285441">
    <property type="component" value="Unassembled WGS sequence"/>
</dbReference>
<reference evidence="1" key="1">
    <citation type="journal article" date="2023" name="Mol. Phylogenet. Evol.">
        <title>Genome-scale phylogeny and comparative genomics of the fungal order Sordariales.</title>
        <authorList>
            <person name="Hensen N."/>
            <person name="Bonometti L."/>
            <person name="Westerberg I."/>
            <person name="Brannstrom I.O."/>
            <person name="Guillou S."/>
            <person name="Cros-Aarteil S."/>
            <person name="Calhoun S."/>
            <person name="Haridas S."/>
            <person name="Kuo A."/>
            <person name="Mondo S."/>
            <person name="Pangilinan J."/>
            <person name="Riley R."/>
            <person name="LaButti K."/>
            <person name="Andreopoulos B."/>
            <person name="Lipzen A."/>
            <person name="Chen C."/>
            <person name="Yan M."/>
            <person name="Daum C."/>
            <person name="Ng V."/>
            <person name="Clum A."/>
            <person name="Steindorff A."/>
            <person name="Ohm R.A."/>
            <person name="Martin F."/>
            <person name="Silar P."/>
            <person name="Natvig D.O."/>
            <person name="Lalanne C."/>
            <person name="Gautier V."/>
            <person name="Ament-Velasquez S.L."/>
            <person name="Kruys A."/>
            <person name="Hutchinson M.I."/>
            <person name="Powell A.J."/>
            <person name="Barry K."/>
            <person name="Miller A.N."/>
            <person name="Grigoriev I.V."/>
            <person name="Debuchy R."/>
            <person name="Gladieux P."/>
            <person name="Hiltunen Thoren M."/>
            <person name="Johannesson H."/>
        </authorList>
    </citation>
    <scope>NUCLEOTIDE SEQUENCE</scope>
    <source>
        <strain evidence="1">CBS 232.78</strain>
    </source>
</reference>
<sequence length="366" mass="40630">MARLSHLAFRESEAIAAIRGQGLPSFMGRQLIRLCVISGIRHHPAFAEGPSKALHGILLEFTRSLNAQAIMSNRIPDIGEDAQIDDFPTASGTLTSLMKTPTVVSLPDTPACYLDLYLELEVLPKVSVAEEARANGNTAIFNAIMAQPHIYSVMDDYTRTISLSNVQPALLNGDTAVRPMLDIKQHFSIPHARWYGYGSSNGFEPQRYGLGEDMNITEPEINIYGLDEYIFPAPKPKPTPPWAASMASLLANPLPQDLPMGDKDILIPMAAYYGDIDRYVRLRRPVIIRGENYCIVRGIYHNTMFANWFSRPENIERALAIIPGSNGLQTLKAAIHARFIMSNDLSRLPPDEITKKIPVSELPHLI</sequence>
<accession>A0AAE0NI32</accession>
<keyword evidence="2" id="KW-1185">Reference proteome</keyword>
<dbReference type="EMBL" id="JAULSW010000005">
    <property type="protein sequence ID" value="KAK3381860.1"/>
    <property type="molecule type" value="Genomic_DNA"/>
</dbReference>
<proteinExistence type="predicted"/>
<evidence type="ECO:0000313" key="1">
    <source>
        <dbReference type="EMBL" id="KAK3381860.1"/>
    </source>
</evidence>
<evidence type="ECO:0000313" key="2">
    <source>
        <dbReference type="Proteomes" id="UP001285441"/>
    </source>
</evidence>
<dbReference type="AlphaFoldDB" id="A0AAE0NI32"/>
<gene>
    <name evidence="1" type="ORF">B0H63DRAFT_451151</name>
</gene>
<protein>
    <submittedName>
        <fullName evidence="1">Uncharacterized protein</fullName>
    </submittedName>
</protein>
<organism evidence="1 2">
    <name type="scientific">Podospora didyma</name>
    <dbReference type="NCBI Taxonomy" id="330526"/>
    <lineage>
        <taxon>Eukaryota</taxon>
        <taxon>Fungi</taxon>
        <taxon>Dikarya</taxon>
        <taxon>Ascomycota</taxon>
        <taxon>Pezizomycotina</taxon>
        <taxon>Sordariomycetes</taxon>
        <taxon>Sordariomycetidae</taxon>
        <taxon>Sordariales</taxon>
        <taxon>Podosporaceae</taxon>
        <taxon>Podospora</taxon>
    </lineage>
</organism>
<reference evidence="1" key="2">
    <citation type="submission" date="2023-06" db="EMBL/GenBank/DDBJ databases">
        <authorList>
            <consortium name="Lawrence Berkeley National Laboratory"/>
            <person name="Haridas S."/>
            <person name="Hensen N."/>
            <person name="Bonometti L."/>
            <person name="Westerberg I."/>
            <person name="Brannstrom I.O."/>
            <person name="Guillou S."/>
            <person name="Cros-Aarteil S."/>
            <person name="Calhoun S."/>
            <person name="Kuo A."/>
            <person name="Mondo S."/>
            <person name="Pangilinan J."/>
            <person name="Riley R."/>
            <person name="LaButti K."/>
            <person name="Andreopoulos B."/>
            <person name="Lipzen A."/>
            <person name="Chen C."/>
            <person name="Yanf M."/>
            <person name="Daum C."/>
            <person name="Ng V."/>
            <person name="Clum A."/>
            <person name="Steindorff A."/>
            <person name="Ohm R."/>
            <person name="Martin F."/>
            <person name="Silar P."/>
            <person name="Natvig D."/>
            <person name="Lalanne C."/>
            <person name="Gautier V."/>
            <person name="Ament-velasquez S.L."/>
            <person name="Kruys A."/>
            <person name="Hutchinson M.I."/>
            <person name="Powell A.J."/>
            <person name="Barry K."/>
            <person name="Miller A.N."/>
            <person name="Grigoriev I.V."/>
            <person name="Debuchy R."/>
            <person name="Gladieux P."/>
            <person name="Thoren M.H."/>
            <person name="Johannesson H."/>
        </authorList>
    </citation>
    <scope>NUCLEOTIDE SEQUENCE</scope>
    <source>
        <strain evidence="1">CBS 232.78</strain>
    </source>
</reference>
<comment type="caution">
    <text evidence="1">The sequence shown here is derived from an EMBL/GenBank/DDBJ whole genome shotgun (WGS) entry which is preliminary data.</text>
</comment>
<name>A0AAE0NI32_9PEZI</name>